<reference evidence="3" key="1">
    <citation type="submission" date="2023-03" db="EMBL/GenBank/DDBJ databases">
        <title>Massive genome expansion in bonnet fungi (Mycena s.s.) driven by repeated elements and novel gene families across ecological guilds.</title>
        <authorList>
            <consortium name="Lawrence Berkeley National Laboratory"/>
            <person name="Harder C.B."/>
            <person name="Miyauchi S."/>
            <person name="Viragh M."/>
            <person name="Kuo A."/>
            <person name="Thoen E."/>
            <person name="Andreopoulos B."/>
            <person name="Lu D."/>
            <person name="Skrede I."/>
            <person name="Drula E."/>
            <person name="Henrissat B."/>
            <person name="Morin E."/>
            <person name="Kohler A."/>
            <person name="Barry K."/>
            <person name="LaButti K."/>
            <person name="Morin E."/>
            <person name="Salamov A."/>
            <person name="Lipzen A."/>
            <person name="Mereny Z."/>
            <person name="Hegedus B."/>
            <person name="Baldrian P."/>
            <person name="Stursova M."/>
            <person name="Weitz H."/>
            <person name="Taylor A."/>
            <person name="Grigoriev I.V."/>
            <person name="Nagy L.G."/>
            <person name="Martin F."/>
            <person name="Kauserud H."/>
        </authorList>
    </citation>
    <scope>NUCLEOTIDE SEQUENCE</scope>
    <source>
        <strain evidence="3">CBHHK182m</strain>
    </source>
</reference>
<dbReference type="InterPro" id="IPR011320">
    <property type="entry name" value="RNase_H1_N"/>
</dbReference>
<dbReference type="Proteomes" id="UP001215598">
    <property type="component" value="Unassembled WGS sequence"/>
</dbReference>
<feature type="compositionally biased region" description="Pro residues" evidence="1">
    <location>
        <begin position="426"/>
        <end position="437"/>
    </location>
</feature>
<name>A0AAD7H9W7_9AGAR</name>
<feature type="region of interest" description="Disordered" evidence="1">
    <location>
        <begin position="46"/>
        <end position="66"/>
    </location>
</feature>
<accession>A0AAD7H9W7</accession>
<feature type="compositionally biased region" description="Low complexity" evidence="1">
    <location>
        <begin position="391"/>
        <end position="409"/>
    </location>
</feature>
<keyword evidence="4" id="KW-1185">Reference proteome</keyword>
<feature type="region of interest" description="Disordered" evidence="1">
    <location>
        <begin position="645"/>
        <end position="723"/>
    </location>
</feature>
<dbReference type="InterPro" id="IPR009027">
    <property type="entry name" value="Ribosomal_bL9/RNase_H1_N"/>
</dbReference>
<feature type="region of interest" description="Disordered" evidence="1">
    <location>
        <begin position="377"/>
        <end position="494"/>
    </location>
</feature>
<protein>
    <recommendedName>
        <fullName evidence="2">Ribonuclease H1 N-terminal domain-containing protein</fullName>
    </recommendedName>
</protein>
<proteinExistence type="predicted"/>
<evidence type="ECO:0000313" key="4">
    <source>
        <dbReference type="Proteomes" id="UP001215598"/>
    </source>
</evidence>
<dbReference type="Pfam" id="PF01693">
    <property type="entry name" value="Cauli_VI"/>
    <property type="match status" value="1"/>
</dbReference>
<dbReference type="SUPFAM" id="SSF55658">
    <property type="entry name" value="L9 N-domain-like"/>
    <property type="match status" value="1"/>
</dbReference>
<sequence>MPASPAERCEDEEERRLRRLATYHRYRRANLDDRREKGRLRMAALRARESSAQREERLNHHREAQKKYRERFREQIAHRARRAAVKKNESVGKATKLRPKARQYWSDPELITDDEEEEEEDWRGGVTVRVGIGVDIDPHTLRVAAETREEGRRRRLVCGEHLTFPGPVPLFLLRSFGPQCIKGLPFGCTIRPPPRITRAVPSQSPFLPSPTTPRQILGAAVAKVAPVPAEIVFHEKTAGWRTARRMLAMARAHARRWWVRVAEDKEVGMLAFRTIAVSARDDEKLLVAAHFGARPPALKMMVDICVRGLPNRPRQGYRYHLVVQGHEVGTFDNWGAAKASLTGYHGSVNKGFNSIAECVEAWQAMCPLGVHPHPVDPAYAPADAPSPPTAPSARSTPAPSSPGSASTPTLVFSRSPPTPTFIFSRSPPPFPRSPPRAPNHVQRVHNEGGQSTPRVRKREQGDGTPPERHVEGTRTAAATPCERAEDRSTDPAPVNFAIRGRGIVSGSSPWNYTRKHQNLMTRGGQAARARACEGLAPAKPGRTSWIHGTKVAFMEKFKNDYLKAAELGKVQAGKFYDDVAHAYLKIYGYRLALTDDLPEGETVASDVDEDEDINDLPVEEALARSAHFDELRGCYIQVRREKGYGPVASGHSGARPKTSGRGPKTPVFRSGRETTGVTLRHSTEDERTTRATRGTSEQKGSIPVFGDRGEPRSNYRAQKQLNN</sequence>
<organism evidence="3 4">
    <name type="scientific">Mycena metata</name>
    <dbReference type="NCBI Taxonomy" id="1033252"/>
    <lineage>
        <taxon>Eukaryota</taxon>
        <taxon>Fungi</taxon>
        <taxon>Dikarya</taxon>
        <taxon>Basidiomycota</taxon>
        <taxon>Agaricomycotina</taxon>
        <taxon>Agaricomycetes</taxon>
        <taxon>Agaricomycetidae</taxon>
        <taxon>Agaricales</taxon>
        <taxon>Marasmiineae</taxon>
        <taxon>Mycenaceae</taxon>
        <taxon>Mycena</taxon>
    </lineage>
</organism>
<dbReference type="AlphaFoldDB" id="A0AAD7H9W7"/>
<evidence type="ECO:0000313" key="3">
    <source>
        <dbReference type="EMBL" id="KAJ7715051.1"/>
    </source>
</evidence>
<gene>
    <name evidence="3" type="ORF">B0H16DRAFT_1701867</name>
</gene>
<evidence type="ECO:0000256" key="1">
    <source>
        <dbReference type="SAM" id="MobiDB-lite"/>
    </source>
</evidence>
<feature type="domain" description="Ribonuclease H1 N-terminal" evidence="2">
    <location>
        <begin position="322"/>
        <end position="357"/>
    </location>
</feature>
<evidence type="ECO:0000259" key="2">
    <source>
        <dbReference type="Pfam" id="PF01693"/>
    </source>
</evidence>
<feature type="compositionally biased region" description="Basic and acidic residues" evidence="1">
    <location>
        <begin position="458"/>
        <end position="472"/>
    </location>
</feature>
<comment type="caution">
    <text evidence="3">The sequence shown here is derived from an EMBL/GenBank/DDBJ whole genome shotgun (WGS) entry which is preliminary data.</text>
</comment>
<dbReference type="EMBL" id="JARKIB010000315">
    <property type="protein sequence ID" value="KAJ7715051.1"/>
    <property type="molecule type" value="Genomic_DNA"/>
</dbReference>